<keyword evidence="3" id="KW-1185">Reference proteome</keyword>
<feature type="transmembrane region" description="Helical" evidence="1">
    <location>
        <begin position="51"/>
        <end position="69"/>
    </location>
</feature>
<feature type="transmembrane region" description="Helical" evidence="1">
    <location>
        <begin position="24"/>
        <end position="45"/>
    </location>
</feature>
<keyword evidence="1" id="KW-0812">Transmembrane</keyword>
<feature type="transmembrane region" description="Helical" evidence="1">
    <location>
        <begin position="89"/>
        <end position="106"/>
    </location>
</feature>
<dbReference type="Proteomes" id="UP000315751">
    <property type="component" value="Unassembled WGS sequence"/>
</dbReference>
<comment type="caution">
    <text evidence="2">The sequence shown here is derived from an EMBL/GenBank/DDBJ whole genome shotgun (WGS) entry which is preliminary data.</text>
</comment>
<organism evidence="2 3">
    <name type="scientific">Nitrospirillum amazonense</name>
    <dbReference type="NCBI Taxonomy" id="28077"/>
    <lineage>
        <taxon>Bacteria</taxon>
        <taxon>Pseudomonadati</taxon>
        <taxon>Pseudomonadota</taxon>
        <taxon>Alphaproteobacteria</taxon>
        <taxon>Rhodospirillales</taxon>
        <taxon>Azospirillaceae</taxon>
        <taxon>Nitrospirillum</taxon>
    </lineage>
</organism>
<feature type="transmembrane region" description="Helical" evidence="1">
    <location>
        <begin position="118"/>
        <end position="135"/>
    </location>
</feature>
<dbReference type="OrthoDB" id="119964at2"/>
<proteinExistence type="predicted"/>
<name>A0A560H6G2_9PROT</name>
<evidence type="ECO:0000313" key="2">
    <source>
        <dbReference type="EMBL" id="TWB41932.1"/>
    </source>
</evidence>
<sequence length="139" mass="15287">MSADIATGFPTVNSSDAACRQYRIGSAASMFVYCLSIAVINWSGLNIQGPLLVLAVLVPPASIAVQLWLTLRFMGRVDEFMRALTAKRFIVAAALSFIVASTWGFLEVFLNMPHVPGFMVYAVFWVAFCLVSPFIRTTR</sequence>
<keyword evidence="1" id="KW-1133">Transmembrane helix</keyword>
<protein>
    <submittedName>
        <fullName evidence="2">Uncharacterized protein</fullName>
    </submittedName>
</protein>
<dbReference type="AlphaFoldDB" id="A0A560H6G2"/>
<accession>A0A560H6G2</accession>
<keyword evidence="1" id="KW-0472">Membrane</keyword>
<reference evidence="2 3" key="1">
    <citation type="submission" date="2019-06" db="EMBL/GenBank/DDBJ databases">
        <title>Genomic Encyclopedia of Type Strains, Phase IV (KMG-V): Genome sequencing to study the core and pangenomes of soil and plant-associated prokaryotes.</title>
        <authorList>
            <person name="Whitman W."/>
        </authorList>
    </citation>
    <scope>NUCLEOTIDE SEQUENCE [LARGE SCALE GENOMIC DNA]</scope>
    <source>
        <strain evidence="2 3">BR 11622</strain>
    </source>
</reference>
<dbReference type="RefSeq" id="WP_145733087.1">
    <property type="nucleotide sequence ID" value="NZ_VITR01000007.1"/>
</dbReference>
<gene>
    <name evidence="2" type="ORF">FBZ90_107310</name>
</gene>
<dbReference type="EMBL" id="VITR01000007">
    <property type="protein sequence ID" value="TWB41932.1"/>
    <property type="molecule type" value="Genomic_DNA"/>
</dbReference>
<evidence type="ECO:0000313" key="3">
    <source>
        <dbReference type="Proteomes" id="UP000315751"/>
    </source>
</evidence>
<evidence type="ECO:0000256" key="1">
    <source>
        <dbReference type="SAM" id="Phobius"/>
    </source>
</evidence>